<keyword evidence="4" id="KW-1185">Reference proteome</keyword>
<evidence type="ECO:0000256" key="1">
    <source>
        <dbReference type="SAM" id="SignalP"/>
    </source>
</evidence>
<dbReference type="GO" id="GO:0016020">
    <property type="term" value="C:membrane"/>
    <property type="evidence" value="ECO:0007669"/>
    <property type="project" value="InterPro"/>
</dbReference>
<dbReference type="Proteomes" id="UP000785679">
    <property type="component" value="Unassembled WGS sequence"/>
</dbReference>
<keyword evidence="1" id="KW-0732">Signal</keyword>
<proteinExistence type="predicted"/>
<dbReference type="SUPFAM" id="SSF49313">
    <property type="entry name" value="Cadherin-like"/>
    <property type="match status" value="3"/>
</dbReference>
<evidence type="ECO:0000313" key="4">
    <source>
        <dbReference type="Proteomes" id="UP000785679"/>
    </source>
</evidence>
<dbReference type="SMART" id="SM00736">
    <property type="entry name" value="CADG"/>
    <property type="match status" value="2"/>
</dbReference>
<name>A0A8J8P667_HALGN</name>
<dbReference type="InterPro" id="IPR013783">
    <property type="entry name" value="Ig-like_fold"/>
</dbReference>
<organism evidence="3 4">
    <name type="scientific">Halteria grandinella</name>
    <dbReference type="NCBI Taxonomy" id="5974"/>
    <lineage>
        <taxon>Eukaryota</taxon>
        <taxon>Sar</taxon>
        <taxon>Alveolata</taxon>
        <taxon>Ciliophora</taxon>
        <taxon>Intramacronucleata</taxon>
        <taxon>Spirotrichea</taxon>
        <taxon>Stichotrichia</taxon>
        <taxon>Sporadotrichida</taxon>
        <taxon>Halteriidae</taxon>
        <taxon>Halteria</taxon>
    </lineage>
</organism>
<evidence type="ECO:0000259" key="2">
    <source>
        <dbReference type="SMART" id="SM00736"/>
    </source>
</evidence>
<dbReference type="InterPro" id="IPR015919">
    <property type="entry name" value="Cadherin-like_sf"/>
</dbReference>
<feature type="signal peptide" evidence="1">
    <location>
        <begin position="1"/>
        <end position="20"/>
    </location>
</feature>
<comment type="caution">
    <text evidence="3">The sequence shown here is derived from an EMBL/GenBank/DDBJ whole genome shotgun (WGS) entry which is preliminary data.</text>
</comment>
<feature type="domain" description="Dystroglycan-type cadherin-like" evidence="2">
    <location>
        <begin position="1116"/>
        <end position="1210"/>
    </location>
</feature>
<reference evidence="3" key="1">
    <citation type="submission" date="2019-06" db="EMBL/GenBank/DDBJ databases">
        <authorList>
            <person name="Zheng W."/>
        </authorList>
    </citation>
    <scope>NUCLEOTIDE SEQUENCE</scope>
    <source>
        <strain evidence="3">QDHG01</strain>
    </source>
</reference>
<feature type="chain" id="PRO_5035178000" description="Dystroglycan-type cadherin-like domain-containing protein" evidence="1">
    <location>
        <begin position="21"/>
        <end position="2181"/>
    </location>
</feature>
<protein>
    <recommendedName>
        <fullName evidence="2">Dystroglycan-type cadherin-like domain-containing protein</fullName>
    </recommendedName>
</protein>
<dbReference type="EMBL" id="RRYP01000127">
    <property type="protein sequence ID" value="TNV87953.1"/>
    <property type="molecule type" value="Genomic_DNA"/>
</dbReference>
<evidence type="ECO:0000313" key="3">
    <source>
        <dbReference type="EMBL" id="TNV87953.1"/>
    </source>
</evidence>
<accession>A0A8J8P667</accession>
<dbReference type="GO" id="GO:0005509">
    <property type="term" value="F:calcium ion binding"/>
    <property type="evidence" value="ECO:0007669"/>
    <property type="project" value="InterPro"/>
</dbReference>
<dbReference type="Gene3D" id="2.60.40.10">
    <property type="entry name" value="Immunoglobulins"/>
    <property type="match status" value="5"/>
</dbReference>
<sequence>MKKIYTCIILLIILITLASTQPSCSSVPYPKVFGGYKGDTFISQMDFQQRNLVAAGYTLDSDISGESSAQVGIVIGIVNDIFQYAKRFKDIATDFKQITLKPDGSGFVALTKGTEILMTFDTTTGDLQYAKSISGKGITQLTLSNSYIYVMTIKDTSGYQMIQLDFPELLTNWALQSASINSKALALSQCPDNQYLHTLHQASEGYLTLTTIQTSTGSEQYAIRYGPFNQSSFFLSSLNYNNYVIVQSDFQALCEGYQCLNFGGTGRKVISVQYLDSNYIYIVFTQASSVAMIRLYVGYTYYYNRTTPYFYYQSYNYYQIRAWSGDFVGKFNNGWLAAVFSKADIILMGSTNQVAKLQSPYKQAVFLTSNYGNTCQQYSEMYYYTYGDSTIYYISSSYQSSQFTTLSSTALTLTDQLSTITPNLSTVPSFAILNQNMNSFCSNNNLLLKQTGTYDKITLNFKASIAYSEIIPSIANVTCTPGGTNTATYSIEMASGSGSVPSYISINPTAGTMSLTTDSLKGTISLKVTMTISTGLSNFYYLDLIFTNNAPVLTSSLYNQVVSLNSTLTYQLPTFHDDENNIITMSTYLKNAIDLPNWVTYDQPSRTYTISPTEFSQLGDFLIVIKLEDAYGSTTYEFRISSKNSAPYFVTSIPSQTMSWNVGIKTQILPNAVDDERNQITITVYDYYNHNTLPSFISFDGDKTITYSPLLANVGNYLVEVKLTDAQPNYRTVAFYVYVTNIAPSFATSLVQQNASLNGVPITYQLPAYSDPDGTICSLTVLTKIGTAYSPLPSFIIFADNKFIINPGQYEFTAIGTHCIEVNLTDASNQLTKSQFYVVISNQAPFFASSPPNWTGKLSTATYTYTLPSYSDSEGHAIQVSIFEIATSILPPFMTFASDVLTMTVLDTDFAISLTNTAPKFLASLQTQVFPLNGTVFEYVLPVQSDDEGQTIVATTKESGKTSLPAFVTFDGLKYTIAPGLTDFQFVGIYYIEIILSDGNLQTSNYFYLNITNTVPYFLTAPATTFTIPMDFTSQENYTLPASKDDEGHPITTIVREKTKTTLPSFITFTASDISMIPSAFTDVGFYTIEINLSDGMPLNKTYYFTVNVTNTAPTFVTSPLSNQALPINSTLSYSIPAQTDVEGNSVIITSMMSNYSPLLSFITFAGDTFTFSPILFADVKTHTILVTLADGQPKMTNYTFTVTVSNTSPYLITTPLLNQQCALNSQITYTIPGYKDDENNPVTITWAGSPVAMTTFDQATLTFTFTPTLFSQVTTHTVTVNLSDTNKQTTYSFILTVTNTAPYFITSPLATFTQVLGYAYTYTLPDITDDEGNVPSLSITSKPSFITVNGVANFVSLPVLDSNVGPQSISIVLTDSQKTTTYTLAYTISPNLLPTFSVAQLPNQTVKLNFTQTVSLPSYSDPEGMPVTVTYYYSPLTYNQVDDNTTEVSTTDFARVGDNYVRVILSDGFRNKEYGFYVTVTNSAPYLNTPPANQIFQMNQSHTITLPLFKDNENNPVFVVPISLPSYLTFVSPNQFQLLASSFSDITTQTVIFNLTDTQLQTPYEFHIEIYNTAPYFQSTVTLPPVTMRYFNPYSIDLPLILDDEFNPVFITAMSNKSTDPLFFTLTEKSYNLWSLTLLPKKYEYVWTPNLISITLNDTNLFTTYTFVLTVTNEAPVFVAGVLDLVINQKMNDMVYYEWPDYVDPEGDSESVLVKVVTNSELDLSVYEPKYADTFGCLSIDKNGVFIQATKFSQVGTKTFLVALRDGEPKQNFYNLEVTITNSAPYFLSNPTGKLGNVRVRLGEATTWDLPPFKDEEDNPIFVSNTADTDFIKFSAKRYTFTPTLPDQIGLFPIYGTLYDGQPLSTPFSLTLIVYNDPPFFTDDPEDRIFAPLNLRTQYIFPNVKDLEKLPVDLTVSSLSNWPKFLTIQRNTSQVGMIMLPENQEQIGEYQLVIQLSDTGKATKIYFLTIIVKDIGVTPSSGQLIQEQISKSLNSGGEIIKLGLRATSATNNGIVKLRITNSQGIGIKQMKSEYFQINVINKEQDVSFDIESLDNQILTFKLNFKNVERISNSVVIIFLLEPQIIGKRYNLNYRQRALLPTCEPNAKSSPTSRNRDLDQSPEAILKRGDCTCSIVQKWGQYGDNCCSSRRDRNKSLYVRISQLIPSLQFPFHSVSVEFAQ</sequence>
<gene>
    <name evidence="3" type="ORF">FGO68_gene456</name>
</gene>
<dbReference type="InterPro" id="IPR006644">
    <property type="entry name" value="Cadg"/>
</dbReference>
<feature type="domain" description="Dystroglycan-type cadherin-like" evidence="2">
    <location>
        <begin position="552"/>
        <end position="647"/>
    </location>
</feature>